<dbReference type="OrthoDB" id="1431099at2"/>
<proteinExistence type="predicted"/>
<evidence type="ECO:0000313" key="2">
    <source>
        <dbReference type="EMBL" id="SHG82079.1"/>
    </source>
</evidence>
<dbReference type="Proteomes" id="UP000237771">
    <property type="component" value="Unassembled WGS sequence"/>
</dbReference>
<reference evidence="2" key="2">
    <citation type="submission" date="2016-11" db="EMBL/GenBank/DDBJ databases">
        <authorList>
            <person name="Jaros S."/>
            <person name="Januszkiewicz K."/>
            <person name="Wedrychowicz H."/>
        </authorList>
    </citation>
    <scope>NUCLEOTIDE SEQUENCE [LARGE SCALE GENOMIC DNA]</scope>
    <source>
        <strain evidence="2">DSM 19729</strain>
    </source>
</reference>
<protein>
    <recommendedName>
        <fullName evidence="5">CarboxypepD_reg-like domain-containing protein</fullName>
    </recommendedName>
</protein>
<sequence>MKAKITILFMGFFCQFCFSQIEERKPLHAQVLNDSLQVSGGYVFNSSSKLKTFISSEGFFDVLAKANDTLLISSLAFKSKKIILTDKNFKVPLLIIKLESFTNNLKEVVVSKTRVPYLLSNQLMIDRPYFDDAQSSLKNTTMPLMGIENGFDFIKVGRMIGDIFSKKKAEKKRGDYYEDFSEAASKAVTADFFTQTLKLKKEEIGLFLIFCENDSRAQSFVKSENKFHLIDFLITKNQEFKRIATFVK</sequence>
<evidence type="ECO:0000313" key="3">
    <source>
        <dbReference type="Proteomes" id="UP000184384"/>
    </source>
</evidence>
<reference evidence="3" key="1">
    <citation type="submission" date="2016-11" db="EMBL/GenBank/DDBJ databases">
        <authorList>
            <person name="Varghese N."/>
            <person name="Submissions S."/>
        </authorList>
    </citation>
    <scope>NUCLEOTIDE SEQUENCE [LARGE SCALE GENOMIC DNA]</scope>
    <source>
        <strain evidence="3">DSM 19729</strain>
    </source>
</reference>
<dbReference type="EMBL" id="PVUB01000003">
    <property type="protein sequence ID" value="PRZ25120.1"/>
    <property type="molecule type" value="Genomic_DNA"/>
</dbReference>
<reference evidence="1 4" key="3">
    <citation type="submission" date="2018-03" db="EMBL/GenBank/DDBJ databases">
        <title>Genomic Encyclopedia of Archaeal and Bacterial Type Strains, Phase II (KMG-II): from individual species to whole genera.</title>
        <authorList>
            <person name="Goeker M."/>
        </authorList>
    </citation>
    <scope>NUCLEOTIDE SEQUENCE [LARGE SCALE GENOMIC DNA]</scope>
    <source>
        <strain evidence="1 4">DSM 17797</strain>
    </source>
</reference>
<accession>A0A1M5MYS3</accession>
<dbReference type="RefSeq" id="WP_072942540.1">
    <property type="nucleotide sequence ID" value="NZ_FQWO01000004.1"/>
</dbReference>
<dbReference type="EMBL" id="FQWO01000004">
    <property type="protein sequence ID" value="SHG82079.1"/>
    <property type="molecule type" value="Genomic_DNA"/>
</dbReference>
<evidence type="ECO:0008006" key="5">
    <source>
        <dbReference type="Google" id="ProtNLM"/>
    </source>
</evidence>
<name>A0A1M5MYS3_9FLAO</name>
<dbReference type="Proteomes" id="UP000184384">
    <property type="component" value="Unassembled WGS sequence"/>
</dbReference>
<gene>
    <name evidence="1" type="ORF">BC624_103203</name>
    <name evidence="2" type="ORF">SAMN05443373_104203</name>
</gene>
<dbReference type="STRING" id="280093.SAMN05443373_104203"/>
<dbReference type="AlphaFoldDB" id="A0A1M5MYS3"/>
<keyword evidence="4" id="KW-1185">Reference proteome</keyword>
<evidence type="ECO:0000313" key="4">
    <source>
        <dbReference type="Proteomes" id="UP000237771"/>
    </source>
</evidence>
<organism evidence="2 3">
    <name type="scientific">Flavobacterium granuli</name>
    <dbReference type="NCBI Taxonomy" id="280093"/>
    <lineage>
        <taxon>Bacteria</taxon>
        <taxon>Pseudomonadati</taxon>
        <taxon>Bacteroidota</taxon>
        <taxon>Flavobacteriia</taxon>
        <taxon>Flavobacteriales</taxon>
        <taxon>Flavobacteriaceae</taxon>
        <taxon>Flavobacterium</taxon>
    </lineage>
</organism>
<evidence type="ECO:0000313" key="1">
    <source>
        <dbReference type="EMBL" id="PRZ25120.1"/>
    </source>
</evidence>